<evidence type="ECO:0000313" key="2">
    <source>
        <dbReference type="EMBL" id="GAA5133997.1"/>
    </source>
</evidence>
<dbReference type="RefSeq" id="WP_345734778.1">
    <property type="nucleotide sequence ID" value="NZ_BAABIA010000001.1"/>
</dbReference>
<dbReference type="Proteomes" id="UP001499852">
    <property type="component" value="Unassembled WGS sequence"/>
</dbReference>
<sequence>MKCRSLQLLRRGYTLIEVLAAGAVISVGMAAAASLASSLMVQEELAWRVSITRNYQENMVRLWQLGLSPAGSKDATNIGAVMPSQNYSALLNEAINSTPYLIETGTTTPEGLGKLQSAAITATVNVSSDPKKELEGATFTLTAYRPSLPASLRTGALNP</sequence>
<evidence type="ECO:0000313" key="3">
    <source>
        <dbReference type="Proteomes" id="UP001499852"/>
    </source>
</evidence>
<protein>
    <recommendedName>
        <fullName evidence="4">Prepilin-type N-terminal cleavage/methylation domain-containing protein</fullName>
    </recommendedName>
</protein>
<dbReference type="EMBL" id="BAABIA010000001">
    <property type="protein sequence ID" value="GAA5133997.1"/>
    <property type="molecule type" value="Genomic_DNA"/>
</dbReference>
<reference evidence="3" key="1">
    <citation type="journal article" date="2019" name="Int. J. Syst. Evol. Microbiol.">
        <title>The Global Catalogue of Microorganisms (GCM) 10K type strain sequencing project: providing services to taxonomists for standard genome sequencing and annotation.</title>
        <authorList>
            <consortium name="The Broad Institute Genomics Platform"/>
            <consortium name="The Broad Institute Genome Sequencing Center for Infectious Disease"/>
            <person name="Wu L."/>
            <person name="Ma J."/>
        </authorList>
    </citation>
    <scope>NUCLEOTIDE SEQUENCE [LARGE SCALE GENOMIC DNA]</scope>
    <source>
        <strain evidence="3">JCM 18053</strain>
    </source>
</reference>
<evidence type="ECO:0008006" key="4">
    <source>
        <dbReference type="Google" id="ProtNLM"/>
    </source>
</evidence>
<keyword evidence="1" id="KW-0472">Membrane</keyword>
<name>A0ABP9NTP4_9BACT</name>
<evidence type="ECO:0000256" key="1">
    <source>
        <dbReference type="SAM" id="Phobius"/>
    </source>
</evidence>
<organism evidence="2 3">
    <name type="scientific">Prosthecobacter algae</name>
    <dbReference type="NCBI Taxonomy" id="1144682"/>
    <lineage>
        <taxon>Bacteria</taxon>
        <taxon>Pseudomonadati</taxon>
        <taxon>Verrucomicrobiota</taxon>
        <taxon>Verrucomicrobiia</taxon>
        <taxon>Verrucomicrobiales</taxon>
        <taxon>Verrucomicrobiaceae</taxon>
        <taxon>Prosthecobacter</taxon>
    </lineage>
</organism>
<dbReference type="NCBIfam" id="TIGR02532">
    <property type="entry name" value="IV_pilin_GFxxxE"/>
    <property type="match status" value="1"/>
</dbReference>
<feature type="transmembrane region" description="Helical" evidence="1">
    <location>
        <begin position="12"/>
        <end position="36"/>
    </location>
</feature>
<gene>
    <name evidence="2" type="ORF">GCM10023213_04810</name>
</gene>
<proteinExistence type="predicted"/>
<accession>A0ABP9NTP4</accession>
<keyword evidence="1" id="KW-1133">Transmembrane helix</keyword>
<comment type="caution">
    <text evidence="2">The sequence shown here is derived from an EMBL/GenBank/DDBJ whole genome shotgun (WGS) entry which is preliminary data.</text>
</comment>
<keyword evidence="1" id="KW-0812">Transmembrane</keyword>
<dbReference type="InterPro" id="IPR012902">
    <property type="entry name" value="N_methyl_site"/>
</dbReference>
<keyword evidence="3" id="KW-1185">Reference proteome</keyword>
<dbReference type="PROSITE" id="PS00409">
    <property type="entry name" value="PROKAR_NTER_METHYL"/>
    <property type="match status" value="1"/>
</dbReference>